<sequence>MKGLLLSASLLLSVLLAKAQPPAGDPPPADQCPNGTWHLVENPVGSGEWEWECKSLACPGDTADAKRNYYNSVTDTVFRCCPTTRQLVIYDQASRVGVCCAAGLVYLGTAPNGQCCTPGQILQDGKCADPPTIPQGPPEGCPSQPNNVCKLKKACGTAAANGLQYGSCYQITFPIEQGPQLGRGTDAAVNQYKMGGHIQNIPFKVCKTTADCGTGAVQATDTFYIQDQIGLAGDGTAAVAWLDNAAAPALISAVNAVATAGQFKGQTSCSACKCVVSLTGAASGLAMRGDQTNSALTFIPNKQSFVDLEFSQVTCDNSVIIGGATPGPKVPLLKVQIPLKV</sequence>
<evidence type="ECO:0000256" key="1">
    <source>
        <dbReference type="SAM" id="SignalP"/>
    </source>
</evidence>
<keyword evidence="1" id="KW-0732">Signal</keyword>
<dbReference type="GeneID" id="66079509"/>
<comment type="caution">
    <text evidence="2">The sequence shown here is derived from an EMBL/GenBank/DDBJ whole genome shotgun (WGS) entry which is preliminary data.</text>
</comment>
<dbReference type="AlphaFoldDB" id="A0A9P7USP5"/>
<dbReference type="Proteomes" id="UP001049176">
    <property type="component" value="Chromosome 6"/>
</dbReference>
<dbReference type="OrthoDB" id="3000408at2759"/>
<keyword evidence="3" id="KW-1185">Reference proteome</keyword>
<dbReference type="EMBL" id="CM032186">
    <property type="protein sequence ID" value="KAG7091396.1"/>
    <property type="molecule type" value="Genomic_DNA"/>
</dbReference>
<dbReference type="RefSeq" id="XP_043007866.1">
    <property type="nucleotide sequence ID" value="XM_043155400.1"/>
</dbReference>
<evidence type="ECO:0000313" key="2">
    <source>
        <dbReference type="EMBL" id="KAG7091396.1"/>
    </source>
</evidence>
<proteinExistence type="predicted"/>
<protein>
    <submittedName>
        <fullName evidence="2">Uncharacterized protein</fullName>
    </submittedName>
</protein>
<evidence type="ECO:0000313" key="3">
    <source>
        <dbReference type="Proteomes" id="UP001049176"/>
    </source>
</evidence>
<feature type="signal peptide" evidence="1">
    <location>
        <begin position="1"/>
        <end position="19"/>
    </location>
</feature>
<reference evidence="2" key="1">
    <citation type="journal article" date="2021" name="Genome Biol. Evol.">
        <title>The assembled and annotated genome of the fairy-ring fungus Marasmius oreades.</title>
        <authorList>
            <person name="Hiltunen M."/>
            <person name="Ament-Velasquez S.L."/>
            <person name="Johannesson H."/>
        </authorList>
    </citation>
    <scope>NUCLEOTIDE SEQUENCE</scope>
    <source>
        <strain evidence="2">03SP1</strain>
    </source>
</reference>
<name>A0A9P7USP5_9AGAR</name>
<dbReference type="KEGG" id="more:E1B28_010433"/>
<accession>A0A9P7USP5</accession>
<organism evidence="2 3">
    <name type="scientific">Marasmius oreades</name>
    <name type="common">fairy-ring Marasmius</name>
    <dbReference type="NCBI Taxonomy" id="181124"/>
    <lineage>
        <taxon>Eukaryota</taxon>
        <taxon>Fungi</taxon>
        <taxon>Dikarya</taxon>
        <taxon>Basidiomycota</taxon>
        <taxon>Agaricomycotina</taxon>
        <taxon>Agaricomycetes</taxon>
        <taxon>Agaricomycetidae</taxon>
        <taxon>Agaricales</taxon>
        <taxon>Marasmiineae</taxon>
        <taxon>Marasmiaceae</taxon>
        <taxon>Marasmius</taxon>
    </lineage>
</organism>
<gene>
    <name evidence="2" type="ORF">E1B28_010433</name>
</gene>
<feature type="chain" id="PRO_5040107030" evidence="1">
    <location>
        <begin position="20"/>
        <end position="341"/>
    </location>
</feature>